<dbReference type="InterPro" id="IPR036388">
    <property type="entry name" value="WH-like_DNA-bd_sf"/>
</dbReference>
<dbReference type="Gene3D" id="1.10.10.10">
    <property type="entry name" value="Winged helix-like DNA-binding domain superfamily/Winged helix DNA-binding domain"/>
    <property type="match status" value="1"/>
</dbReference>
<dbReference type="Gene3D" id="1.25.40.10">
    <property type="entry name" value="Tetratricopeptide repeat domain"/>
    <property type="match status" value="2"/>
</dbReference>
<feature type="domain" description="Bacterial transcriptional activator" evidence="4">
    <location>
        <begin position="103"/>
        <end position="233"/>
    </location>
</feature>
<dbReference type="SUPFAM" id="SSF48452">
    <property type="entry name" value="TPR-like"/>
    <property type="match status" value="2"/>
</dbReference>
<evidence type="ECO:0000313" key="5">
    <source>
        <dbReference type="EMBL" id="MFC5995190.1"/>
    </source>
</evidence>
<dbReference type="SUPFAM" id="SSF46894">
    <property type="entry name" value="C-terminal effector domain of the bipartite response regulators"/>
    <property type="match status" value="1"/>
</dbReference>
<keyword evidence="1" id="KW-0547">Nucleotide-binding</keyword>
<dbReference type="InterPro" id="IPR005158">
    <property type="entry name" value="BTAD"/>
</dbReference>
<dbReference type="GO" id="GO:0005524">
    <property type="term" value="F:ATP binding"/>
    <property type="evidence" value="ECO:0007669"/>
    <property type="project" value="UniProtKB-KW"/>
</dbReference>
<dbReference type="Proteomes" id="UP001596302">
    <property type="component" value="Unassembled WGS sequence"/>
</dbReference>
<dbReference type="InterPro" id="IPR027417">
    <property type="entry name" value="P-loop_NTPase"/>
</dbReference>
<evidence type="ECO:0000313" key="6">
    <source>
        <dbReference type="Proteomes" id="UP001596302"/>
    </source>
</evidence>
<protein>
    <submittedName>
        <fullName evidence="5">ATP-binding protein</fullName>
    </submittedName>
</protein>
<reference evidence="6" key="1">
    <citation type="journal article" date="2019" name="Int. J. Syst. Evol. Microbiol.">
        <title>The Global Catalogue of Microorganisms (GCM) 10K type strain sequencing project: providing services to taxonomists for standard genome sequencing and annotation.</title>
        <authorList>
            <consortium name="The Broad Institute Genomics Platform"/>
            <consortium name="The Broad Institute Genome Sequencing Center for Infectious Disease"/>
            <person name="Wu L."/>
            <person name="Ma J."/>
        </authorList>
    </citation>
    <scope>NUCLEOTIDE SEQUENCE [LARGE SCALE GENOMIC DNA]</scope>
    <source>
        <strain evidence="6">CCM 8391</strain>
    </source>
</reference>
<dbReference type="SUPFAM" id="SSF52540">
    <property type="entry name" value="P-loop containing nucleoside triphosphate hydrolases"/>
    <property type="match status" value="1"/>
</dbReference>
<gene>
    <name evidence="5" type="ORF">ACFQE5_13310</name>
</gene>
<sequence>MGTDGVRARLLGTVDLWFGEQRLAPLASARAESLLAYLLLHRDAPQPRQRLALLLWTDSTEAQAHTNLRKVLHILRRALPDSERLIDVGPRTLQWRADVPLWLDVEQFERALAEGRLEEAVETYAGELLEGRYDEWLVVERERLTGLHLEALERLARQHEQDRRWPEAIRCAERLVAHDPLREESHRMLMRFCAAAGDRARGVRAYHVCAATLERELAIEPAPETRAVYESLVTAEPAGARTPDPATARSEAMPAPRERPAGTSPFVGRVAEQTRLLAAWRTAAAGRAQLMLVTGEAGVGKTRLVDELRAQAKAVTVEARAYPAEGPLAYGVASGWLRSQPVAARLSRLDKPHLTELTRLLPELAAHLAPPEPLPEAELRRRLFAAIGGALLAAGAPLLLIVDDAQWADAQSLRLIHYLIRTAPSARLLVAATARREELDPGHPLVGLSMALQALERFSEIELDRLDREETALLAERLTGAPLHGAELQRLYDDSEGNPLFVVEALQPDAPVAASKVQAVIAGRLARLSRPAAQLAGVAAAIGHAFTADVLAVAGGLDDHALVGALDELWRRGIVRAHGPNAYDFSHGKIRDAAYAALSPPRRRQLHRAVAGALEQSEGAAAAAVARHYAHAGATTKAVRWHARAAEAAQWLHAHTEAVGALERALALSEGLPPGPDTAALQLRLLTALPAPLVACEGYGSQRMARVHARALQLVEQLGNEPEPPLVWSLALAALTRGDWDSAREFGERLRARAERDGDPILWVESDYIRGVAAYWPGRLAEARDHFEAALRRFRPARRHAHVLRYGQDPELLVRLRLAHTLWMLGHPEEADRQQALAIAAAQRSTHAYSRAVVWVWASILALDRGVAAELRRHVAALDASAVDDAPRQIRLPAEMFGGYLDVLEGRGEQGLARLRGVREHLVAGEAPAPGVPGVATRTLLAGYALAGEPQAGLALADEALRMGRGAELWEVEIRRLRAAFLAALRAPAGEVDAELRRALAVARHQGARAFERKVQETLAQRHPDHHRALRRRQEER</sequence>
<dbReference type="Gene3D" id="3.40.50.300">
    <property type="entry name" value="P-loop containing nucleotide triphosphate hydrolases"/>
    <property type="match status" value="1"/>
</dbReference>
<organism evidence="5 6">
    <name type="scientific">Pseudonocardia hispaniensis</name>
    <dbReference type="NCBI Taxonomy" id="904933"/>
    <lineage>
        <taxon>Bacteria</taxon>
        <taxon>Bacillati</taxon>
        <taxon>Actinomycetota</taxon>
        <taxon>Actinomycetes</taxon>
        <taxon>Pseudonocardiales</taxon>
        <taxon>Pseudonocardiaceae</taxon>
        <taxon>Pseudonocardia</taxon>
    </lineage>
</organism>
<evidence type="ECO:0000256" key="2">
    <source>
        <dbReference type="ARBA" id="ARBA00022840"/>
    </source>
</evidence>
<dbReference type="Pfam" id="PF03704">
    <property type="entry name" value="BTAD"/>
    <property type="match status" value="1"/>
</dbReference>
<dbReference type="Pfam" id="PF13191">
    <property type="entry name" value="AAA_16"/>
    <property type="match status" value="1"/>
</dbReference>
<dbReference type="EMBL" id="JBHSQW010000026">
    <property type="protein sequence ID" value="MFC5995190.1"/>
    <property type="molecule type" value="Genomic_DNA"/>
</dbReference>
<dbReference type="InterPro" id="IPR011990">
    <property type="entry name" value="TPR-like_helical_dom_sf"/>
</dbReference>
<keyword evidence="2 5" id="KW-0067">ATP-binding</keyword>
<evidence type="ECO:0000256" key="3">
    <source>
        <dbReference type="SAM" id="MobiDB-lite"/>
    </source>
</evidence>
<feature type="region of interest" description="Disordered" evidence="3">
    <location>
        <begin position="237"/>
        <end position="264"/>
    </location>
</feature>
<dbReference type="RefSeq" id="WP_379585210.1">
    <property type="nucleotide sequence ID" value="NZ_JBHSQW010000026.1"/>
</dbReference>
<keyword evidence="6" id="KW-1185">Reference proteome</keyword>
<evidence type="ECO:0000256" key="1">
    <source>
        <dbReference type="ARBA" id="ARBA00022741"/>
    </source>
</evidence>
<dbReference type="InterPro" id="IPR016032">
    <property type="entry name" value="Sig_transdc_resp-reg_C-effctor"/>
</dbReference>
<name>A0ABW1J444_9PSEU</name>
<proteinExistence type="predicted"/>
<accession>A0ABW1J444</accession>
<comment type="caution">
    <text evidence="5">The sequence shown here is derived from an EMBL/GenBank/DDBJ whole genome shotgun (WGS) entry which is preliminary data.</text>
</comment>
<evidence type="ECO:0000259" key="4">
    <source>
        <dbReference type="SMART" id="SM01043"/>
    </source>
</evidence>
<dbReference type="PANTHER" id="PTHR16305">
    <property type="entry name" value="TESTICULAR SOLUBLE ADENYLYL CYCLASE"/>
    <property type="match status" value="1"/>
</dbReference>
<dbReference type="InterPro" id="IPR041664">
    <property type="entry name" value="AAA_16"/>
</dbReference>
<feature type="region of interest" description="Disordered" evidence="3">
    <location>
        <begin position="1018"/>
        <end position="1037"/>
    </location>
</feature>
<dbReference type="SMART" id="SM01043">
    <property type="entry name" value="BTAD"/>
    <property type="match status" value="1"/>
</dbReference>
<dbReference type="PANTHER" id="PTHR16305:SF28">
    <property type="entry name" value="GUANYLATE CYCLASE DOMAIN-CONTAINING PROTEIN"/>
    <property type="match status" value="1"/>
</dbReference>